<dbReference type="PROSITE" id="PS50110">
    <property type="entry name" value="RESPONSE_REGULATORY"/>
    <property type="match status" value="1"/>
</dbReference>
<dbReference type="EMBL" id="JAYKLX010000003">
    <property type="protein sequence ID" value="MEB3345467.1"/>
    <property type="molecule type" value="Genomic_DNA"/>
</dbReference>
<dbReference type="PROSITE" id="PS50930">
    <property type="entry name" value="HTH_LYTTR"/>
    <property type="match status" value="1"/>
</dbReference>
<sequence length="244" mass="28045">MNAKDKITCLVVDDEPLARDILVNYISRVDNLELIGNCANALEAFNVIAKKNVDLLFLDIEMPEITGTDFLKQLNNPPKVIFTTAYSNYAVDAFDLEASDYLLKPIEFPRFLKSIQKIFKELTPINVPQQIPNESTVNPDNNAFIYLKVEKKMQKVFLREIQYIESIRNYIKIKTVDREIVALKSISNIEETLPNTKFLRVHRSFIVSLDFIDSFSPSEIDIKGVKIPVGRNYKEIVKDTLGYF</sequence>
<reference evidence="4 5" key="1">
    <citation type="journal article" date="2013" name="Int. J. Syst. Evol. Microbiol.">
        <title>Aquimarina gracilis sp. nov., isolated from the gut microflora of a mussel, Mytilus coruscus, and emended description of Aquimarina spongiae.</title>
        <authorList>
            <person name="Park S.C."/>
            <person name="Choe H.N."/>
            <person name="Baik K.S."/>
            <person name="Seong C.N."/>
        </authorList>
    </citation>
    <scope>NUCLEOTIDE SEQUENCE [LARGE SCALE GENOMIC DNA]</scope>
    <source>
        <strain evidence="4 5">PSC32</strain>
    </source>
</reference>
<dbReference type="InterPro" id="IPR011006">
    <property type="entry name" value="CheY-like_superfamily"/>
</dbReference>
<evidence type="ECO:0000259" key="3">
    <source>
        <dbReference type="PROSITE" id="PS50930"/>
    </source>
</evidence>
<organism evidence="4 5">
    <name type="scientific">Aquimarina gracilis</name>
    <dbReference type="NCBI Taxonomy" id="874422"/>
    <lineage>
        <taxon>Bacteria</taxon>
        <taxon>Pseudomonadati</taxon>
        <taxon>Bacteroidota</taxon>
        <taxon>Flavobacteriia</taxon>
        <taxon>Flavobacteriales</taxon>
        <taxon>Flavobacteriaceae</taxon>
        <taxon>Aquimarina</taxon>
    </lineage>
</organism>
<dbReference type="PANTHER" id="PTHR45526:SF1">
    <property type="entry name" value="TRANSCRIPTIONAL REGULATORY PROTEIN DCUR-RELATED"/>
    <property type="match status" value="1"/>
</dbReference>
<keyword evidence="5" id="KW-1185">Reference proteome</keyword>
<accession>A0ABU5ZV59</accession>
<feature type="modified residue" description="4-aspartylphosphate" evidence="1">
    <location>
        <position position="59"/>
    </location>
</feature>
<dbReference type="SMART" id="SM00850">
    <property type="entry name" value="LytTR"/>
    <property type="match status" value="1"/>
</dbReference>
<gene>
    <name evidence="4" type="ORF">U6A24_08360</name>
</gene>
<comment type="caution">
    <text evidence="4">The sequence shown here is derived from an EMBL/GenBank/DDBJ whole genome shotgun (WGS) entry which is preliminary data.</text>
</comment>
<dbReference type="InterPro" id="IPR051271">
    <property type="entry name" value="2C-system_Tx_regulators"/>
</dbReference>
<evidence type="ECO:0000259" key="2">
    <source>
        <dbReference type="PROSITE" id="PS50110"/>
    </source>
</evidence>
<dbReference type="SUPFAM" id="SSF52172">
    <property type="entry name" value="CheY-like"/>
    <property type="match status" value="1"/>
</dbReference>
<keyword evidence="1" id="KW-0597">Phosphoprotein</keyword>
<evidence type="ECO:0000313" key="5">
    <source>
        <dbReference type="Proteomes" id="UP001327027"/>
    </source>
</evidence>
<dbReference type="Gene3D" id="3.40.50.2300">
    <property type="match status" value="1"/>
</dbReference>
<dbReference type="PANTHER" id="PTHR45526">
    <property type="entry name" value="TRANSCRIPTIONAL REGULATORY PROTEIN DPIA"/>
    <property type="match status" value="1"/>
</dbReference>
<evidence type="ECO:0000256" key="1">
    <source>
        <dbReference type="PROSITE-ProRule" id="PRU00169"/>
    </source>
</evidence>
<proteinExistence type="predicted"/>
<dbReference type="InterPro" id="IPR001789">
    <property type="entry name" value="Sig_transdc_resp-reg_receiver"/>
</dbReference>
<dbReference type="RefSeq" id="WP_324179492.1">
    <property type="nucleotide sequence ID" value="NZ_BAABAW010000007.1"/>
</dbReference>
<feature type="domain" description="Response regulatory" evidence="2">
    <location>
        <begin position="8"/>
        <end position="119"/>
    </location>
</feature>
<name>A0ABU5ZV59_9FLAO</name>
<dbReference type="Proteomes" id="UP001327027">
    <property type="component" value="Unassembled WGS sequence"/>
</dbReference>
<dbReference type="SMART" id="SM00448">
    <property type="entry name" value="REC"/>
    <property type="match status" value="1"/>
</dbReference>
<feature type="domain" description="HTH LytTR-type" evidence="3">
    <location>
        <begin position="145"/>
        <end position="243"/>
    </location>
</feature>
<evidence type="ECO:0000313" key="4">
    <source>
        <dbReference type="EMBL" id="MEB3345467.1"/>
    </source>
</evidence>
<protein>
    <submittedName>
        <fullName evidence="4">Response regulator</fullName>
    </submittedName>
</protein>
<dbReference type="Pfam" id="PF04397">
    <property type="entry name" value="LytTR"/>
    <property type="match status" value="1"/>
</dbReference>
<dbReference type="Gene3D" id="2.40.50.1020">
    <property type="entry name" value="LytTr DNA-binding domain"/>
    <property type="match status" value="1"/>
</dbReference>
<dbReference type="InterPro" id="IPR007492">
    <property type="entry name" value="LytTR_DNA-bd_dom"/>
</dbReference>
<dbReference type="Pfam" id="PF00072">
    <property type="entry name" value="Response_reg"/>
    <property type="match status" value="1"/>
</dbReference>